<comment type="subunit">
    <text evidence="2">Heterodimer of HisH and HisF.</text>
</comment>
<name>A0A2K9ADH3_9GAMM</name>
<evidence type="ECO:0000256" key="5">
    <source>
        <dbReference type="ARBA" id="ARBA00022962"/>
    </source>
</evidence>
<keyword evidence="3" id="KW-0028">Amino-acid biosynthesis</keyword>
<keyword evidence="7" id="KW-0456">Lyase</keyword>
<evidence type="ECO:0000256" key="8">
    <source>
        <dbReference type="ARBA" id="ARBA00047838"/>
    </source>
</evidence>
<dbReference type="InterPro" id="IPR029062">
    <property type="entry name" value="Class_I_gatase-like"/>
</dbReference>
<dbReference type="KEGG" id="kpd:CW740_03935"/>
<accession>A0A2K9ADH3</accession>
<keyword evidence="6" id="KW-0368">Histidine biosynthesis</keyword>
<dbReference type="RefSeq" id="WP_106646317.1">
    <property type="nucleotide sequence ID" value="NZ_BMGO01000002.1"/>
</dbReference>
<dbReference type="UniPathway" id="UPA00031">
    <property type="reaction ID" value="UER00010"/>
</dbReference>
<dbReference type="InterPro" id="IPR017926">
    <property type="entry name" value="GATASE"/>
</dbReference>
<dbReference type="GO" id="GO:0000105">
    <property type="term" value="P:L-histidine biosynthetic process"/>
    <property type="evidence" value="ECO:0007669"/>
    <property type="project" value="UniProtKB-UniPathway"/>
</dbReference>
<dbReference type="GO" id="GO:0016829">
    <property type="term" value="F:lyase activity"/>
    <property type="evidence" value="ECO:0007669"/>
    <property type="project" value="UniProtKB-KW"/>
</dbReference>
<dbReference type="PROSITE" id="PS51273">
    <property type="entry name" value="GATASE_TYPE_1"/>
    <property type="match status" value="1"/>
</dbReference>
<evidence type="ECO:0000313" key="10">
    <source>
        <dbReference type="EMBL" id="AUD78446.1"/>
    </source>
</evidence>
<evidence type="ECO:0000313" key="11">
    <source>
        <dbReference type="Proteomes" id="UP000232693"/>
    </source>
</evidence>
<evidence type="ECO:0000256" key="6">
    <source>
        <dbReference type="ARBA" id="ARBA00023102"/>
    </source>
</evidence>
<reference evidence="10 11" key="1">
    <citation type="submission" date="2017-12" db="EMBL/GenBank/DDBJ databases">
        <title>Kangiella profundi FT102 completed genome.</title>
        <authorList>
            <person name="Xu J."/>
            <person name="Wang J."/>
            <person name="Lu Y."/>
        </authorList>
    </citation>
    <scope>NUCLEOTIDE SEQUENCE [LARGE SCALE GENOMIC DNA]</scope>
    <source>
        <strain evidence="10 11">FT102</strain>
    </source>
</reference>
<dbReference type="GO" id="GO:0000107">
    <property type="term" value="F:imidazoleglycerol-phosphate synthase activity"/>
    <property type="evidence" value="ECO:0007669"/>
    <property type="project" value="RHEA"/>
</dbReference>
<protein>
    <submittedName>
        <fullName evidence="10">Imidazole glycerol phosphate synthase subunit HisH</fullName>
    </submittedName>
</protein>
<sequence>MSDSTVTDFVPLVGVINTGAGNLYSLNGCLRRIGYEPVTINSPEDMQGKAISALIIPGQGRFGTVMSNLRNSGLDKLISDWYQGDKKVIGICVGLQVLFEDSEEDTGIKGLGIFQGKVTRLKSPKQPMVGWADVQSEQEWLSRKTLYFVNSYGVTECEQTIAKVTYGETFVAAIASKQLVAFQCHPEKSGIAGEEVLKQCLS</sequence>
<comment type="pathway">
    <text evidence="1">Amino-acid biosynthesis; L-histidine biosynthesis; L-histidine from 5-phospho-alpha-D-ribose 1-diphosphate: step 5/9.</text>
</comment>
<dbReference type="NCBIfam" id="TIGR01855">
    <property type="entry name" value="IMP_synth_hisH"/>
    <property type="match status" value="1"/>
</dbReference>
<evidence type="ECO:0000256" key="2">
    <source>
        <dbReference type="ARBA" id="ARBA00011152"/>
    </source>
</evidence>
<dbReference type="Gene3D" id="3.40.50.880">
    <property type="match status" value="1"/>
</dbReference>
<dbReference type="PANTHER" id="PTHR42701:SF1">
    <property type="entry name" value="IMIDAZOLE GLYCEROL PHOSPHATE SYNTHASE SUBUNIT HISH"/>
    <property type="match status" value="1"/>
</dbReference>
<evidence type="ECO:0000256" key="3">
    <source>
        <dbReference type="ARBA" id="ARBA00022605"/>
    </source>
</evidence>
<proteinExistence type="predicted"/>
<dbReference type="Proteomes" id="UP000232693">
    <property type="component" value="Chromosome"/>
</dbReference>
<comment type="catalytic activity">
    <reaction evidence="8">
        <text>5-[(5-phospho-1-deoxy-D-ribulos-1-ylimino)methylamino]-1-(5-phospho-beta-D-ribosyl)imidazole-4-carboxamide + L-glutamine = D-erythro-1-(imidazol-4-yl)glycerol 3-phosphate + 5-amino-1-(5-phospho-beta-D-ribosyl)imidazole-4-carboxamide + L-glutamate + H(+)</text>
        <dbReference type="Rhea" id="RHEA:24793"/>
        <dbReference type="ChEBI" id="CHEBI:15378"/>
        <dbReference type="ChEBI" id="CHEBI:29985"/>
        <dbReference type="ChEBI" id="CHEBI:58278"/>
        <dbReference type="ChEBI" id="CHEBI:58359"/>
        <dbReference type="ChEBI" id="CHEBI:58475"/>
        <dbReference type="ChEBI" id="CHEBI:58525"/>
        <dbReference type="EC" id="4.3.2.10"/>
    </reaction>
</comment>
<keyword evidence="4" id="KW-0378">Hydrolase</keyword>
<keyword evidence="11" id="KW-1185">Reference proteome</keyword>
<gene>
    <name evidence="10" type="primary">hisH</name>
    <name evidence="10" type="ORF">CW740_03935</name>
</gene>
<dbReference type="PIRSF" id="PIRSF000495">
    <property type="entry name" value="Amidotransf_hisH"/>
    <property type="match status" value="1"/>
</dbReference>
<evidence type="ECO:0000256" key="1">
    <source>
        <dbReference type="ARBA" id="ARBA00005091"/>
    </source>
</evidence>
<dbReference type="EMBL" id="CP025120">
    <property type="protein sequence ID" value="AUD78446.1"/>
    <property type="molecule type" value="Genomic_DNA"/>
</dbReference>
<dbReference type="AlphaFoldDB" id="A0A2K9ADH3"/>
<dbReference type="OrthoDB" id="9807137at2"/>
<dbReference type="PANTHER" id="PTHR42701">
    <property type="entry name" value="IMIDAZOLE GLYCEROL PHOSPHATE SYNTHASE SUBUNIT HISH"/>
    <property type="match status" value="1"/>
</dbReference>
<evidence type="ECO:0000256" key="7">
    <source>
        <dbReference type="ARBA" id="ARBA00023239"/>
    </source>
</evidence>
<evidence type="ECO:0000256" key="9">
    <source>
        <dbReference type="ARBA" id="ARBA00049534"/>
    </source>
</evidence>
<comment type="catalytic activity">
    <reaction evidence="9">
        <text>L-glutamine + H2O = L-glutamate + NH4(+)</text>
        <dbReference type="Rhea" id="RHEA:15889"/>
        <dbReference type="ChEBI" id="CHEBI:15377"/>
        <dbReference type="ChEBI" id="CHEBI:28938"/>
        <dbReference type="ChEBI" id="CHEBI:29985"/>
        <dbReference type="ChEBI" id="CHEBI:58359"/>
        <dbReference type="EC" id="3.5.1.2"/>
    </reaction>
</comment>
<dbReference type="InterPro" id="IPR010139">
    <property type="entry name" value="Imidazole-glycPsynth_HisH"/>
</dbReference>
<dbReference type="GO" id="GO:0004359">
    <property type="term" value="F:glutaminase activity"/>
    <property type="evidence" value="ECO:0007669"/>
    <property type="project" value="UniProtKB-EC"/>
</dbReference>
<dbReference type="Pfam" id="PF00117">
    <property type="entry name" value="GATase"/>
    <property type="match status" value="1"/>
</dbReference>
<organism evidence="10 11">
    <name type="scientific">Kangiella profundi</name>
    <dbReference type="NCBI Taxonomy" id="1561924"/>
    <lineage>
        <taxon>Bacteria</taxon>
        <taxon>Pseudomonadati</taxon>
        <taxon>Pseudomonadota</taxon>
        <taxon>Gammaproteobacteria</taxon>
        <taxon>Kangiellales</taxon>
        <taxon>Kangiellaceae</taxon>
        <taxon>Kangiella</taxon>
    </lineage>
</organism>
<evidence type="ECO:0000256" key="4">
    <source>
        <dbReference type="ARBA" id="ARBA00022801"/>
    </source>
</evidence>
<dbReference type="SUPFAM" id="SSF52317">
    <property type="entry name" value="Class I glutamine amidotransferase-like"/>
    <property type="match status" value="1"/>
</dbReference>
<keyword evidence="5" id="KW-0315">Glutamine amidotransferase</keyword>